<protein>
    <submittedName>
        <fullName evidence="1">Uncharacterized protein</fullName>
    </submittedName>
</protein>
<sequence>MNTTNKDDILRQARLEGEDDLKKAQADTKAKNQFYILVAFLMVLGILLEITGMETLAYWVLWVPGMMVWVVIHLYRFYKTKDIRFIGYALLGFFLFGIDGLSTLKKWLDAL</sequence>
<evidence type="ECO:0000313" key="2">
    <source>
        <dbReference type="Proteomes" id="UP000308836"/>
    </source>
</evidence>
<organism evidence="1 2">
    <name type="scientific">Dubosiella muris</name>
    <dbReference type="NCBI Taxonomy" id="3038133"/>
    <lineage>
        <taxon>Bacteria</taxon>
        <taxon>Bacillati</taxon>
        <taxon>Bacillota</taxon>
        <taxon>Erysipelotrichia</taxon>
        <taxon>Erysipelotrichales</taxon>
        <taxon>Erysipelotrichaceae</taxon>
        <taxon>Dubosiella</taxon>
    </lineage>
</organism>
<accession>A0AC61R556</accession>
<reference evidence="1" key="1">
    <citation type="submission" date="2019-04" db="EMBL/GenBank/DDBJ databases">
        <title>Microbes associate with the intestines of laboratory mice.</title>
        <authorList>
            <person name="Navarre W."/>
            <person name="Wong E."/>
            <person name="Huang K."/>
            <person name="Tropini C."/>
            <person name="Ng K."/>
            <person name="Yu B."/>
        </authorList>
    </citation>
    <scope>NUCLEOTIDE SEQUENCE</scope>
    <source>
        <strain evidence="1">NM09_H32</strain>
    </source>
</reference>
<proteinExistence type="predicted"/>
<evidence type="ECO:0000313" key="1">
    <source>
        <dbReference type="EMBL" id="TGY65088.1"/>
    </source>
</evidence>
<dbReference type="EMBL" id="SRYG01000023">
    <property type="protein sequence ID" value="TGY65088.1"/>
    <property type="molecule type" value="Genomic_DNA"/>
</dbReference>
<dbReference type="Proteomes" id="UP000308836">
    <property type="component" value="Unassembled WGS sequence"/>
</dbReference>
<name>A0AC61R556_9FIRM</name>
<keyword evidence="2" id="KW-1185">Reference proteome</keyword>
<comment type="caution">
    <text evidence="1">The sequence shown here is derived from an EMBL/GenBank/DDBJ whole genome shotgun (WGS) entry which is preliminary data.</text>
</comment>
<gene>
    <name evidence="1" type="ORF">E5336_10315</name>
</gene>